<proteinExistence type="predicted"/>
<feature type="domain" description="F-box" evidence="1">
    <location>
        <begin position="5"/>
        <end position="50"/>
    </location>
</feature>
<evidence type="ECO:0000259" key="1">
    <source>
        <dbReference type="Pfam" id="PF12937"/>
    </source>
</evidence>
<dbReference type="AlphaFoldDB" id="A0A2R6S3F5"/>
<dbReference type="InterPro" id="IPR001810">
    <property type="entry name" value="F-box_dom"/>
</dbReference>
<organism evidence="2 3">
    <name type="scientific">Hermanssonia centrifuga</name>
    <dbReference type="NCBI Taxonomy" id="98765"/>
    <lineage>
        <taxon>Eukaryota</taxon>
        <taxon>Fungi</taxon>
        <taxon>Dikarya</taxon>
        <taxon>Basidiomycota</taxon>
        <taxon>Agaricomycotina</taxon>
        <taxon>Agaricomycetes</taxon>
        <taxon>Polyporales</taxon>
        <taxon>Meruliaceae</taxon>
        <taxon>Hermanssonia</taxon>
    </lineage>
</organism>
<dbReference type="Proteomes" id="UP000186601">
    <property type="component" value="Unassembled WGS sequence"/>
</dbReference>
<dbReference type="EMBL" id="MLYV02000107">
    <property type="protein sequence ID" value="PSS36814.1"/>
    <property type="molecule type" value="Genomic_DNA"/>
</dbReference>
<sequence>MPCPLLPFELLVSVLEMAFDDKESVTLQNCALVCQTWRDVARPYIFRKIKITDESLLVAFEALINADSTVGMLVRKLIIQPRTQQERTPSSWISGFPAVLPSYLTRLQTIQLVDFYDFGEYCDEGFFLAFSGFASVDRLILCHCSLDLHLIYSCASALAGLHHLHIGPTSPLPSLLSDPPPQLHSPHLVSITLDLGIMYPMALQEVLEWIMASPSKETLRSFRVTTRIAEAATVGNFIRELGEIIQDLDLHFEQSFDLQFEYDLIKADISLSYCTALRSLFVHDSNPTLPAFIALLSEVSSQHICSLSLQVLSEAEDPAGLPDFGLLAGQLDSYHLSTLKEVCFVYRGPLQRAVVLEKLRQDLPNTDTRGILRLIMA</sequence>
<keyword evidence="3" id="KW-1185">Reference proteome</keyword>
<dbReference type="OrthoDB" id="2159328at2759"/>
<evidence type="ECO:0000313" key="2">
    <source>
        <dbReference type="EMBL" id="PSS36814.1"/>
    </source>
</evidence>
<evidence type="ECO:0000313" key="3">
    <source>
        <dbReference type="Proteomes" id="UP000186601"/>
    </source>
</evidence>
<accession>A0A2R6S3F5</accession>
<comment type="caution">
    <text evidence="2">The sequence shown here is derived from an EMBL/GenBank/DDBJ whole genome shotgun (WGS) entry which is preliminary data.</text>
</comment>
<reference evidence="2 3" key="1">
    <citation type="submission" date="2018-02" db="EMBL/GenBank/DDBJ databases">
        <title>Genome sequence of the basidiomycete white-rot fungus Phlebia centrifuga.</title>
        <authorList>
            <person name="Granchi Z."/>
            <person name="Peng M."/>
            <person name="de Vries R.P."/>
            <person name="Hilden K."/>
            <person name="Makela M.R."/>
            <person name="Grigoriev I."/>
            <person name="Riley R."/>
        </authorList>
    </citation>
    <scope>NUCLEOTIDE SEQUENCE [LARGE SCALE GENOMIC DNA]</scope>
    <source>
        <strain evidence="2 3">FBCC195</strain>
    </source>
</reference>
<protein>
    <recommendedName>
        <fullName evidence="1">F-box domain-containing protein</fullName>
    </recommendedName>
</protein>
<gene>
    <name evidence="2" type="ORF">PHLCEN_2v1358</name>
</gene>
<dbReference type="Pfam" id="PF12937">
    <property type="entry name" value="F-box-like"/>
    <property type="match status" value="1"/>
</dbReference>
<name>A0A2R6S3F5_9APHY</name>